<comment type="subunit">
    <text evidence="7">Part of the 50S ribosomal subunit; contacts the 5S rRNA and probably tRNA. Forms a bridge to the 30S subunit in the 70S ribosome.</text>
</comment>
<dbReference type="InterPro" id="IPR022803">
    <property type="entry name" value="Ribosomal_uL5_dom_sf"/>
</dbReference>
<dbReference type="InterPro" id="IPR002132">
    <property type="entry name" value="Ribosomal_uL5"/>
</dbReference>
<dbReference type="InterPro" id="IPR057266">
    <property type="entry name" value="Ribosomal_uL5_euk/arc-type"/>
</dbReference>
<proteinExistence type="inferred from homology"/>
<keyword evidence="3 7" id="KW-0699">rRNA-binding</keyword>
<evidence type="ECO:0000256" key="2">
    <source>
        <dbReference type="ARBA" id="ARBA00022555"/>
    </source>
</evidence>
<dbReference type="GO" id="GO:0000049">
    <property type="term" value="F:tRNA binding"/>
    <property type="evidence" value="ECO:0007669"/>
    <property type="project" value="UniProtKB-UniRule"/>
</dbReference>
<gene>
    <name evidence="11" type="primary">rpl5p</name>
    <name evidence="7" type="synonym">rpl5</name>
</gene>
<dbReference type="HAMAP" id="MF_01333_A">
    <property type="entry name" value="Ribosomal_uL5_A"/>
    <property type="match status" value="1"/>
</dbReference>
<dbReference type="NCBIfam" id="NF003258">
    <property type="entry name" value="PRK04219.1"/>
    <property type="match status" value="1"/>
</dbReference>
<evidence type="ECO:0000313" key="11">
    <source>
        <dbReference type="EMBL" id="AKQ01464.1"/>
    </source>
</evidence>
<evidence type="ECO:0000256" key="7">
    <source>
        <dbReference type="HAMAP-Rule" id="MF_01333"/>
    </source>
</evidence>
<evidence type="ECO:0000256" key="5">
    <source>
        <dbReference type="ARBA" id="ARBA00022980"/>
    </source>
</evidence>
<dbReference type="SUPFAM" id="SSF55282">
    <property type="entry name" value="RL5-like"/>
    <property type="match status" value="1"/>
</dbReference>
<keyword evidence="4 7" id="KW-0694">RNA-binding</keyword>
<dbReference type="GO" id="GO:0005840">
    <property type="term" value="C:ribosome"/>
    <property type="evidence" value="ECO:0007669"/>
    <property type="project" value="UniProtKB-KW"/>
</dbReference>
<evidence type="ECO:0000256" key="4">
    <source>
        <dbReference type="ARBA" id="ARBA00022884"/>
    </source>
</evidence>
<dbReference type="GO" id="GO:0019843">
    <property type="term" value="F:rRNA binding"/>
    <property type="evidence" value="ECO:0007669"/>
    <property type="project" value="UniProtKB-UniRule"/>
</dbReference>
<dbReference type="EMBL" id="KT006966">
    <property type="protein sequence ID" value="AKQ01464.1"/>
    <property type="molecule type" value="Genomic_DNA"/>
</dbReference>
<dbReference type="Pfam" id="PF00281">
    <property type="entry name" value="Ribosomal_L5"/>
    <property type="match status" value="1"/>
</dbReference>
<dbReference type="PANTHER" id="PTHR11994">
    <property type="entry name" value="60S RIBOSOMAL PROTEIN L11-RELATED"/>
    <property type="match status" value="1"/>
</dbReference>
<keyword evidence="6 7" id="KW-0687">Ribonucleoprotein</keyword>
<feature type="domain" description="Large ribosomal subunit protein uL5 N-terminal" evidence="9">
    <location>
        <begin position="1"/>
        <end position="51"/>
    </location>
</feature>
<evidence type="ECO:0000259" key="9">
    <source>
        <dbReference type="Pfam" id="PF00281"/>
    </source>
</evidence>
<dbReference type="InterPro" id="IPR031310">
    <property type="entry name" value="Ribosomal_uL5_N"/>
</dbReference>
<feature type="domain" description="Large ribosomal subunit protein uL5 C-terminal" evidence="10">
    <location>
        <begin position="56"/>
        <end position="152"/>
    </location>
</feature>
<evidence type="ECO:0000256" key="6">
    <source>
        <dbReference type="ARBA" id="ARBA00023274"/>
    </source>
</evidence>
<protein>
    <recommendedName>
        <fullName evidence="7">Large ribosomal subunit protein uL5</fullName>
    </recommendedName>
</protein>
<dbReference type="AlphaFoldDB" id="A0A0H4TLP8"/>
<dbReference type="Pfam" id="PF00673">
    <property type="entry name" value="Ribosomal_L5_C"/>
    <property type="match status" value="1"/>
</dbReference>
<keyword evidence="5 7" id="KW-0689">Ribosomal protein</keyword>
<dbReference type="PIRSF" id="PIRSF002161">
    <property type="entry name" value="Ribosomal_L5"/>
    <property type="match status" value="1"/>
</dbReference>
<evidence type="ECO:0000256" key="8">
    <source>
        <dbReference type="RuleBase" id="RU003930"/>
    </source>
</evidence>
<keyword evidence="2 7" id="KW-0820">tRNA-binding</keyword>
<reference evidence="11" key="1">
    <citation type="journal article" date="2015" name="ISME J.">
        <title>Aquifer environment selects for microbial species cohorts in sediment and groundwater.</title>
        <authorList>
            <person name="Hug L.A."/>
            <person name="Thomas B.C."/>
            <person name="Brown C.T."/>
            <person name="Frischkorn K.R."/>
            <person name="Williams K.H."/>
            <person name="Tringe S.G."/>
            <person name="Banfield J.F."/>
        </authorList>
    </citation>
    <scope>NUCLEOTIDE SEQUENCE</scope>
</reference>
<dbReference type="GO" id="GO:1990904">
    <property type="term" value="C:ribonucleoprotein complex"/>
    <property type="evidence" value="ECO:0007669"/>
    <property type="project" value="UniProtKB-KW"/>
</dbReference>
<dbReference type="InterPro" id="IPR022804">
    <property type="entry name" value="Ribosomal_uL5_arc"/>
</dbReference>
<comment type="similarity">
    <text evidence="1 7 8">Belongs to the universal ribosomal protein uL5 family.</text>
</comment>
<dbReference type="InterPro" id="IPR031309">
    <property type="entry name" value="Ribosomal_uL5_C"/>
</dbReference>
<dbReference type="GO" id="GO:0003735">
    <property type="term" value="F:structural constituent of ribosome"/>
    <property type="evidence" value="ECO:0007669"/>
    <property type="project" value="InterPro"/>
</dbReference>
<dbReference type="Gene3D" id="3.30.1440.10">
    <property type="match status" value="1"/>
</dbReference>
<dbReference type="GO" id="GO:0006412">
    <property type="term" value="P:translation"/>
    <property type="evidence" value="ECO:0007669"/>
    <property type="project" value="UniProtKB-UniRule"/>
</dbReference>
<evidence type="ECO:0000256" key="1">
    <source>
        <dbReference type="ARBA" id="ARBA00008553"/>
    </source>
</evidence>
<sequence length="166" mass="18279">MKAIRVEKVVLNIGVGKAGEPHEKARKVLQELTGQKPAARAARESIRDFGVHEGEPIGVIVTLRKAKAIEVLKRILAARDNKVNTRSFDNNGNFSFGVKEHIEVPGIRYNPDIGIFGFDVSVVLGRPGRRVSSRKRARSKVGLSHRITKEEAVAFAQKHLGIEAVE</sequence>
<comment type="function">
    <text evidence="7">This is 1 of the proteins that bind and probably mediate the attachment of the 5S RNA into the large ribosomal subunit, where it forms part of the central protuberance. In the 70S ribosome it contacts protein S13 of the 30S subunit (bridge B1b), connecting the 2 subunits; this bridge is implicated in subunit movement. May contact the P site tRNA; the 5S rRNA and some of its associated proteins might help stabilize positioning of ribosome-bound tRNAs.</text>
</comment>
<evidence type="ECO:0000256" key="3">
    <source>
        <dbReference type="ARBA" id="ARBA00022730"/>
    </source>
</evidence>
<accession>A0A0H4TLP8</accession>
<dbReference type="FunFam" id="3.30.1440.10:FF:000002">
    <property type="entry name" value="60S ribosomal protein L11"/>
    <property type="match status" value="1"/>
</dbReference>
<evidence type="ECO:0000259" key="10">
    <source>
        <dbReference type="Pfam" id="PF00673"/>
    </source>
</evidence>
<name>A0A0H4TLP8_9ARCH</name>
<organism evidence="11">
    <name type="scientific">uncultured thaumarchaeote Rifle_16ft_4_minimus_1872</name>
    <dbReference type="NCBI Taxonomy" id="1665209"/>
    <lineage>
        <taxon>Archaea</taxon>
        <taxon>Nitrososphaerota</taxon>
        <taxon>environmental samples</taxon>
    </lineage>
</organism>